<proteinExistence type="inferred from homology"/>
<accession>A0A1I8FLY2</accession>
<sequence>IDFSGHQASRVDFELDVPEGPHFSIVPGGAAAAPAMQLTLNAARGCRPRAPEGALRGRENPAALKLPRCCTLIFITLQFELLSVESVSEPPSESFIEGHGGSDALFLQARAGTYLSACALAGPGVTLEYSMDSLLLLLPAQRQRQPGGSRALAAASALLPAAPPPPAPTARRPARGPAAVSATCSTWSGPPSWVAHSKWRRQYGDLVSFTFGSRRVVILNSYAVIKEALTARSGPRCFSGRINSPFPQHDPRQGHRVGRGELLARSTAASRSKCLRDFGFARSGTEEAIHAELAELQQTLDAEPAELRAALQLPGRHAGRGLHTDFMLASQEICKATTLAASSRRPFRGCTASPASCGCCSSFGVDVFVVQEEILRLTHRFCRDQIDRHRRNLAEVSEPADFLDAFLLEQQRPELKALGWSAPSRSCSSPAPTRLLNTIRWALLYAALHPECQDRIAAEVEAANKATAAPARLQDKKAMHFTMAFIMRVQRVLHAGALFRRPPLHHDPELWDQPSSSGRALHQLQRRVRDQRVPRALLHRESGPAWGESLARQELFLFLSGIFQAYRVELHKDCYKETQRHRSGLGGLVHAPGKHQIIFHRRAAKPRFILIQPRLLLSSASADGCRCPANGESGAAGLTASVPELAAPSAEEGARAVPAAARAPATPVTRCTCDQAGNARRVCPETDAAAACSRFAGSCAGFSVYRPASGPSKACGLEAFRSRELIL</sequence>
<evidence type="ECO:0000256" key="3">
    <source>
        <dbReference type="ARBA" id="ARBA00023004"/>
    </source>
</evidence>
<dbReference type="SUPFAM" id="SSF48264">
    <property type="entry name" value="Cytochrome P450"/>
    <property type="match status" value="1"/>
</dbReference>
<dbReference type="GO" id="GO:0016712">
    <property type="term" value="F:oxidoreductase activity, acting on paired donors, with incorporation or reduction of molecular oxygen, reduced flavin or flavoprotein as one donor, and incorporation of one atom of oxygen"/>
    <property type="evidence" value="ECO:0007669"/>
    <property type="project" value="TreeGrafter"/>
</dbReference>
<evidence type="ECO:0000256" key="1">
    <source>
        <dbReference type="ARBA" id="ARBA00010617"/>
    </source>
</evidence>
<dbReference type="InterPro" id="IPR036396">
    <property type="entry name" value="Cyt_P450_sf"/>
</dbReference>
<dbReference type="Proteomes" id="UP000095280">
    <property type="component" value="Unplaced"/>
</dbReference>
<dbReference type="Pfam" id="PF00067">
    <property type="entry name" value="p450"/>
    <property type="match status" value="1"/>
</dbReference>
<protein>
    <submittedName>
        <fullName evidence="5">ELMO domain-containing protein</fullName>
    </submittedName>
</protein>
<dbReference type="PRINTS" id="PR00463">
    <property type="entry name" value="EP450I"/>
</dbReference>
<keyword evidence="4" id="KW-1185">Reference proteome</keyword>
<reference evidence="5" key="1">
    <citation type="submission" date="2016-11" db="UniProtKB">
        <authorList>
            <consortium name="WormBaseParasite"/>
        </authorList>
    </citation>
    <scope>IDENTIFICATION</scope>
</reference>
<dbReference type="GO" id="GO:0008395">
    <property type="term" value="F:steroid hydroxylase activity"/>
    <property type="evidence" value="ECO:0007669"/>
    <property type="project" value="TreeGrafter"/>
</dbReference>
<comment type="similarity">
    <text evidence="1">Belongs to the cytochrome P450 family.</text>
</comment>
<dbReference type="Gene3D" id="1.10.630.10">
    <property type="entry name" value="Cytochrome P450"/>
    <property type="match status" value="1"/>
</dbReference>
<organism evidence="4 5">
    <name type="scientific">Macrostomum lignano</name>
    <dbReference type="NCBI Taxonomy" id="282301"/>
    <lineage>
        <taxon>Eukaryota</taxon>
        <taxon>Metazoa</taxon>
        <taxon>Spiralia</taxon>
        <taxon>Lophotrochozoa</taxon>
        <taxon>Platyhelminthes</taxon>
        <taxon>Rhabditophora</taxon>
        <taxon>Macrostomorpha</taxon>
        <taxon>Macrostomida</taxon>
        <taxon>Macrostomidae</taxon>
        <taxon>Macrostomum</taxon>
    </lineage>
</organism>
<dbReference type="PANTHER" id="PTHR24300:SF403">
    <property type="entry name" value="CYTOCHROME P450 306A1"/>
    <property type="match status" value="1"/>
</dbReference>
<dbReference type="PANTHER" id="PTHR24300">
    <property type="entry name" value="CYTOCHROME P450 508A4-RELATED"/>
    <property type="match status" value="1"/>
</dbReference>
<evidence type="ECO:0000313" key="4">
    <source>
        <dbReference type="Proteomes" id="UP000095280"/>
    </source>
</evidence>
<name>A0A1I8FLY2_9PLAT</name>
<dbReference type="InterPro" id="IPR002401">
    <property type="entry name" value="Cyt_P450_E_grp-I"/>
</dbReference>
<dbReference type="GO" id="GO:0005737">
    <property type="term" value="C:cytoplasm"/>
    <property type="evidence" value="ECO:0007669"/>
    <property type="project" value="TreeGrafter"/>
</dbReference>
<evidence type="ECO:0000256" key="2">
    <source>
        <dbReference type="ARBA" id="ARBA00022723"/>
    </source>
</evidence>
<dbReference type="InterPro" id="IPR001128">
    <property type="entry name" value="Cyt_P450"/>
</dbReference>
<evidence type="ECO:0000313" key="5">
    <source>
        <dbReference type="WBParaSite" id="maker-unitig_40414-snap-gene-0.2-mRNA-1"/>
    </source>
</evidence>
<keyword evidence="3" id="KW-0408">Iron</keyword>
<keyword evidence="2" id="KW-0479">Metal-binding</keyword>
<dbReference type="WBParaSite" id="maker-unitig_40414-snap-gene-0.2-mRNA-1">
    <property type="protein sequence ID" value="maker-unitig_40414-snap-gene-0.2-mRNA-1"/>
    <property type="gene ID" value="maker-unitig_40414-snap-gene-0.2"/>
</dbReference>
<dbReference type="GO" id="GO:0006805">
    <property type="term" value="P:xenobiotic metabolic process"/>
    <property type="evidence" value="ECO:0007669"/>
    <property type="project" value="TreeGrafter"/>
</dbReference>
<dbReference type="GO" id="GO:0006082">
    <property type="term" value="P:organic acid metabolic process"/>
    <property type="evidence" value="ECO:0007669"/>
    <property type="project" value="TreeGrafter"/>
</dbReference>
<dbReference type="AlphaFoldDB" id="A0A1I8FLY2"/>
<dbReference type="GO" id="GO:0020037">
    <property type="term" value="F:heme binding"/>
    <property type="evidence" value="ECO:0007669"/>
    <property type="project" value="InterPro"/>
</dbReference>
<dbReference type="GO" id="GO:0005506">
    <property type="term" value="F:iron ion binding"/>
    <property type="evidence" value="ECO:0007669"/>
    <property type="project" value="InterPro"/>
</dbReference>
<dbReference type="InterPro" id="IPR050182">
    <property type="entry name" value="Cytochrome_P450_fam2"/>
</dbReference>